<dbReference type="Proteomes" id="UP001141327">
    <property type="component" value="Unassembled WGS sequence"/>
</dbReference>
<evidence type="ECO:0000313" key="3">
    <source>
        <dbReference type="Proteomes" id="UP001141327"/>
    </source>
</evidence>
<gene>
    <name evidence="2" type="ORF">PAPYR_10396</name>
</gene>
<keyword evidence="1" id="KW-0472">Membrane</keyword>
<name>A0ABQ8U8M6_9EUKA</name>
<keyword evidence="1" id="KW-0812">Transmembrane</keyword>
<sequence>MSRDAAKKTSGFGLSISGGDQCMAALTWDDGYTVSPPPGYGSMGQCKLQCGSRCYGRSATGSSGLMFWENDYTYKIIYQGSDDWDDSRGDCRFHYSCQWNTPTPAVTFTGWEGGNHFTDVWVGYYQMCDIWNTGAGTAVPGPNYCVIDGTCYDNGYSWGDCYYCDSGRNQYGWSLRGVCRQADACTCDVAEWCGWGNIWCPGNAGTEPVITLSGVNVSPGDMYHAVMSCNLVCIMLLCHAIWYVSCCYVMQSDMYHAVMSCNLICIMLLCHAI</sequence>
<dbReference type="EMBL" id="JAPMOS010000133">
    <property type="protein sequence ID" value="KAJ4454791.1"/>
    <property type="molecule type" value="Genomic_DNA"/>
</dbReference>
<keyword evidence="1" id="KW-1133">Transmembrane helix</keyword>
<organism evidence="2 3">
    <name type="scientific">Paratrimastix pyriformis</name>
    <dbReference type="NCBI Taxonomy" id="342808"/>
    <lineage>
        <taxon>Eukaryota</taxon>
        <taxon>Metamonada</taxon>
        <taxon>Preaxostyla</taxon>
        <taxon>Paratrimastigidae</taxon>
        <taxon>Paratrimastix</taxon>
    </lineage>
</organism>
<protein>
    <submittedName>
        <fullName evidence="2">Uncharacterized protein</fullName>
    </submittedName>
</protein>
<keyword evidence="3" id="KW-1185">Reference proteome</keyword>
<accession>A0ABQ8U8M6</accession>
<evidence type="ECO:0000313" key="2">
    <source>
        <dbReference type="EMBL" id="KAJ4454791.1"/>
    </source>
</evidence>
<evidence type="ECO:0000256" key="1">
    <source>
        <dbReference type="SAM" id="Phobius"/>
    </source>
</evidence>
<proteinExistence type="predicted"/>
<comment type="caution">
    <text evidence="2">The sequence shown here is derived from an EMBL/GenBank/DDBJ whole genome shotgun (WGS) entry which is preliminary data.</text>
</comment>
<feature type="transmembrane region" description="Helical" evidence="1">
    <location>
        <begin position="222"/>
        <end position="242"/>
    </location>
</feature>
<reference evidence="2" key="1">
    <citation type="journal article" date="2022" name="bioRxiv">
        <title>Genomics of Preaxostyla Flagellates Illuminates Evolutionary Transitions and the Path Towards Mitochondrial Loss.</title>
        <authorList>
            <person name="Novak L.V.F."/>
            <person name="Treitli S.C."/>
            <person name="Pyrih J."/>
            <person name="Halakuc P."/>
            <person name="Pipaliya S.V."/>
            <person name="Vacek V."/>
            <person name="Brzon O."/>
            <person name="Soukal P."/>
            <person name="Eme L."/>
            <person name="Dacks J.B."/>
            <person name="Karnkowska A."/>
            <person name="Elias M."/>
            <person name="Hampl V."/>
        </authorList>
    </citation>
    <scope>NUCLEOTIDE SEQUENCE</scope>
    <source>
        <strain evidence="2">RCP-MX</strain>
    </source>
</reference>